<dbReference type="InParanoid" id="A0A061DZC8"/>
<evidence type="ECO:0000256" key="2">
    <source>
        <dbReference type="ARBA" id="ARBA00022840"/>
    </source>
</evidence>
<accession>A0A061DZC8</accession>
<keyword evidence="3" id="KW-0812">Transmembrane</keyword>
<organism evidence="4 5">
    <name type="scientific">Theobroma cacao</name>
    <name type="common">Cacao</name>
    <name type="synonym">Cocoa</name>
    <dbReference type="NCBI Taxonomy" id="3641"/>
    <lineage>
        <taxon>Eukaryota</taxon>
        <taxon>Viridiplantae</taxon>
        <taxon>Streptophyta</taxon>
        <taxon>Embryophyta</taxon>
        <taxon>Tracheophyta</taxon>
        <taxon>Spermatophyta</taxon>
        <taxon>Magnoliopsida</taxon>
        <taxon>eudicotyledons</taxon>
        <taxon>Gunneridae</taxon>
        <taxon>Pentapetalae</taxon>
        <taxon>rosids</taxon>
        <taxon>malvids</taxon>
        <taxon>Malvales</taxon>
        <taxon>Malvaceae</taxon>
        <taxon>Byttnerioideae</taxon>
        <taxon>Theobroma</taxon>
    </lineage>
</organism>
<dbReference type="EMBL" id="CM001880">
    <property type="protein sequence ID" value="EOX98070.1"/>
    <property type="molecule type" value="Genomic_DNA"/>
</dbReference>
<evidence type="ECO:0008006" key="6">
    <source>
        <dbReference type="Google" id="ProtNLM"/>
    </source>
</evidence>
<dbReference type="eggNOG" id="KOG1187">
    <property type="taxonomic scope" value="Eukaryota"/>
</dbReference>
<gene>
    <name evidence="4" type="ORF">TCM_006918</name>
</gene>
<dbReference type="STRING" id="3641.A0A061DZC8"/>
<evidence type="ECO:0000313" key="4">
    <source>
        <dbReference type="EMBL" id="EOX98070.1"/>
    </source>
</evidence>
<dbReference type="SUPFAM" id="SSF56112">
    <property type="entry name" value="Protein kinase-like (PK-like)"/>
    <property type="match status" value="1"/>
</dbReference>
<evidence type="ECO:0000256" key="3">
    <source>
        <dbReference type="SAM" id="Phobius"/>
    </source>
</evidence>
<dbReference type="GO" id="GO:0007166">
    <property type="term" value="P:cell surface receptor signaling pathway"/>
    <property type="evidence" value="ECO:0007669"/>
    <property type="project" value="InterPro"/>
</dbReference>
<dbReference type="InterPro" id="IPR045274">
    <property type="entry name" value="WAK-like"/>
</dbReference>
<keyword evidence="1" id="KW-0547">Nucleotide-binding</keyword>
<feature type="transmembrane region" description="Helical" evidence="3">
    <location>
        <begin position="99"/>
        <end position="117"/>
    </location>
</feature>
<dbReference type="AlphaFoldDB" id="A0A061DZC8"/>
<dbReference type="HOGENOM" id="CLU_1565675_0_0_1"/>
<dbReference type="Proteomes" id="UP000026915">
    <property type="component" value="Chromosome 2"/>
</dbReference>
<keyword evidence="3" id="KW-0472">Membrane</keyword>
<dbReference type="PANTHER" id="PTHR27005:SF466">
    <property type="entry name" value="NON-FUNCTIONAL PSEUDOKINASE ZED1-LIKE"/>
    <property type="match status" value="1"/>
</dbReference>
<sequence>MLPRDSSSYPHFRIWKEWDSLRDHLLSLDDSHSLAWTSRLKIAADIANAVAYLHFAFPRPIIHRDISKSHVQDQVVDTMGCVAPEYCKVTGCFNEKNDVFSFGVLLLVLLTGTMRFYGFYRYDVKQEIEDDRITDIADSRILDEGTWTGEEEGFQAFAVLAHRCIRNSKRR</sequence>
<protein>
    <recommendedName>
        <fullName evidence="6">Protein kinase domain-containing protein</fullName>
    </recommendedName>
</protein>
<dbReference type="Gene3D" id="1.10.510.10">
    <property type="entry name" value="Transferase(Phosphotransferase) domain 1"/>
    <property type="match status" value="2"/>
</dbReference>
<dbReference type="Gramene" id="EOX98070">
    <property type="protein sequence ID" value="EOX98070"/>
    <property type="gene ID" value="TCM_006918"/>
</dbReference>
<dbReference type="PANTHER" id="PTHR27005">
    <property type="entry name" value="WALL-ASSOCIATED RECEPTOR KINASE-LIKE 21"/>
    <property type="match status" value="1"/>
</dbReference>
<dbReference type="GO" id="GO:0005524">
    <property type="term" value="F:ATP binding"/>
    <property type="evidence" value="ECO:0007669"/>
    <property type="project" value="UniProtKB-KW"/>
</dbReference>
<evidence type="ECO:0000256" key="1">
    <source>
        <dbReference type="ARBA" id="ARBA00022741"/>
    </source>
</evidence>
<dbReference type="InterPro" id="IPR011009">
    <property type="entry name" value="Kinase-like_dom_sf"/>
</dbReference>
<proteinExistence type="predicted"/>
<reference evidence="4 5" key="1">
    <citation type="journal article" date="2013" name="Genome Biol.">
        <title>The genome sequence of the most widely cultivated cacao type and its use to identify candidate genes regulating pod color.</title>
        <authorList>
            <person name="Motamayor J.C."/>
            <person name="Mockaitis K."/>
            <person name="Schmutz J."/>
            <person name="Haiminen N."/>
            <person name="Iii D.L."/>
            <person name="Cornejo O."/>
            <person name="Findley S.D."/>
            <person name="Zheng P."/>
            <person name="Utro F."/>
            <person name="Royaert S."/>
            <person name="Saski C."/>
            <person name="Jenkins J."/>
            <person name="Podicheti R."/>
            <person name="Zhao M."/>
            <person name="Scheffler B.E."/>
            <person name="Stack J.C."/>
            <person name="Feltus F.A."/>
            <person name="Mustiga G.M."/>
            <person name="Amores F."/>
            <person name="Phillips W."/>
            <person name="Marelli J.P."/>
            <person name="May G.D."/>
            <person name="Shapiro H."/>
            <person name="Ma J."/>
            <person name="Bustamante C.D."/>
            <person name="Schnell R.J."/>
            <person name="Main D."/>
            <person name="Gilbert D."/>
            <person name="Parida L."/>
            <person name="Kuhn D.N."/>
        </authorList>
    </citation>
    <scope>NUCLEOTIDE SEQUENCE [LARGE SCALE GENOMIC DNA]</scope>
    <source>
        <strain evidence="5">cv. Matina 1-6</strain>
    </source>
</reference>
<keyword evidence="2" id="KW-0067">ATP-binding</keyword>
<keyword evidence="3" id="KW-1133">Transmembrane helix</keyword>
<keyword evidence="5" id="KW-1185">Reference proteome</keyword>
<name>A0A061DZC8_THECC</name>
<evidence type="ECO:0000313" key="5">
    <source>
        <dbReference type="Proteomes" id="UP000026915"/>
    </source>
</evidence>